<dbReference type="AlphaFoldDB" id="A0AAN1WLF2"/>
<protein>
    <recommendedName>
        <fullName evidence="5">Tetratricopeptide repeat protein</fullName>
    </recommendedName>
</protein>
<evidence type="ECO:0000256" key="1">
    <source>
        <dbReference type="SAM" id="MobiDB-lite"/>
    </source>
</evidence>
<accession>A0AAN1WLF2</accession>
<proteinExistence type="predicted"/>
<name>A0AAN1WLF2_9GAMM</name>
<dbReference type="Gene3D" id="1.25.40.10">
    <property type="entry name" value="Tetratricopeptide repeat domain"/>
    <property type="match status" value="2"/>
</dbReference>
<dbReference type="Proteomes" id="UP001320119">
    <property type="component" value="Chromosome"/>
</dbReference>
<reference evidence="3 4" key="1">
    <citation type="journal article" date="2022" name="IScience">
        <title>An ultrasensitive nanofiber-based assay for enzymatic hydrolysis and deep-sea microbial degradation of cellulose.</title>
        <authorList>
            <person name="Tsudome M."/>
            <person name="Tachioka M."/>
            <person name="Miyazaki M."/>
            <person name="Uchimura K."/>
            <person name="Tsuda M."/>
            <person name="Takaki Y."/>
            <person name="Deguchi S."/>
        </authorList>
    </citation>
    <scope>NUCLEOTIDE SEQUENCE [LARGE SCALE GENOMIC DNA]</scope>
    <source>
        <strain evidence="3 4">GE09</strain>
    </source>
</reference>
<feature type="region of interest" description="Disordered" evidence="1">
    <location>
        <begin position="445"/>
        <end position="469"/>
    </location>
</feature>
<dbReference type="RefSeq" id="WP_236984973.1">
    <property type="nucleotide sequence ID" value="NZ_AP023086.1"/>
</dbReference>
<dbReference type="InterPro" id="IPR019734">
    <property type="entry name" value="TPR_rpt"/>
</dbReference>
<keyword evidence="2" id="KW-0732">Signal</keyword>
<gene>
    <name evidence="3" type="ORF">MARGE09_P3915</name>
</gene>
<keyword evidence="4" id="KW-1185">Reference proteome</keyword>
<dbReference type="KEGG" id="marq:MARGE09_P3915"/>
<feature type="signal peptide" evidence="2">
    <location>
        <begin position="1"/>
        <end position="34"/>
    </location>
</feature>
<dbReference type="EMBL" id="AP023086">
    <property type="protein sequence ID" value="BCD99713.1"/>
    <property type="molecule type" value="Genomic_DNA"/>
</dbReference>
<organism evidence="3 4">
    <name type="scientific">Marinagarivorans cellulosilyticus</name>
    <dbReference type="NCBI Taxonomy" id="2721545"/>
    <lineage>
        <taxon>Bacteria</taxon>
        <taxon>Pseudomonadati</taxon>
        <taxon>Pseudomonadota</taxon>
        <taxon>Gammaproteobacteria</taxon>
        <taxon>Cellvibrionales</taxon>
        <taxon>Cellvibrionaceae</taxon>
        <taxon>Marinagarivorans</taxon>
    </lineage>
</organism>
<feature type="chain" id="PRO_5042932944" description="Tetratricopeptide repeat protein" evidence="2">
    <location>
        <begin position="35"/>
        <end position="469"/>
    </location>
</feature>
<evidence type="ECO:0000313" key="3">
    <source>
        <dbReference type="EMBL" id="BCD99713.1"/>
    </source>
</evidence>
<evidence type="ECO:0000313" key="4">
    <source>
        <dbReference type="Proteomes" id="UP001320119"/>
    </source>
</evidence>
<dbReference type="Pfam" id="PF13181">
    <property type="entry name" value="TPR_8"/>
    <property type="match status" value="2"/>
</dbReference>
<feature type="compositionally biased region" description="Acidic residues" evidence="1">
    <location>
        <begin position="454"/>
        <end position="469"/>
    </location>
</feature>
<evidence type="ECO:0008006" key="5">
    <source>
        <dbReference type="Google" id="ProtNLM"/>
    </source>
</evidence>
<dbReference type="SMART" id="SM00028">
    <property type="entry name" value="TPR"/>
    <property type="match status" value="4"/>
</dbReference>
<dbReference type="InterPro" id="IPR011990">
    <property type="entry name" value="TPR-like_helical_dom_sf"/>
</dbReference>
<sequence length="469" mass="52203">MRLKKNLTRSLLCSTLSAALLTGGMTVVSSVSFAESFPGCGTEPVKPRRLPALGQKLFKKLAPVDEMISPEEDPKTGVTPEPNFKEGWNRLQKIVNRCDDCNPYEQAQLYNRAAYVNYSLENVKGAISYYEKVAALSPGIPLSLEQQSLFTTAQLKASLEDYKGAMATFKKWEKTCPTVVPTDYYYMLAQIYYQMGDKKSALSFANKAVKNVEAKGQTPKETWYRLQMALYVDKEDFKTATTVAEKIAVNYPKPKNISQLAGLYGLTGKEKEQRGLLDALNVLGALEKESQVRNLASLYQSGEAPYLAAKVLKTHLKKGTLPRNAKNLEYLGAALRQSQEIKESIPVMEEAAKKASDGKLYAQLSAIYLDAEEYKKSIAAANQALKKGKLKYPGEPHFYKGNAEMQLKRFGSAIESLRKARKDERFGKYASDLLRYVESEKAREDGLKKAAREAEEEAQALDVLPEDAA</sequence>
<dbReference type="Pfam" id="PF13432">
    <property type="entry name" value="TPR_16"/>
    <property type="match status" value="1"/>
</dbReference>
<dbReference type="SUPFAM" id="SSF48452">
    <property type="entry name" value="TPR-like"/>
    <property type="match status" value="2"/>
</dbReference>
<evidence type="ECO:0000256" key="2">
    <source>
        <dbReference type="SAM" id="SignalP"/>
    </source>
</evidence>